<evidence type="ECO:0000313" key="14">
    <source>
        <dbReference type="Proteomes" id="UP000034881"/>
    </source>
</evidence>
<dbReference type="GO" id="GO:0003887">
    <property type="term" value="F:DNA-directed DNA polymerase activity"/>
    <property type="evidence" value="ECO:0007669"/>
    <property type="project" value="UniProtKB-KW"/>
</dbReference>
<dbReference type="SMART" id="SM00382">
    <property type="entry name" value="AAA"/>
    <property type="match status" value="1"/>
</dbReference>
<dbReference type="InterPro" id="IPR003593">
    <property type="entry name" value="AAA+_ATPase"/>
</dbReference>
<dbReference type="Gene3D" id="3.40.50.300">
    <property type="entry name" value="P-loop containing nucleotide triphosphate hydrolases"/>
    <property type="match status" value="1"/>
</dbReference>
<dbReference type="InterPro" id="IPR050238">
    <property type="entry name" value="DNA_Rep/Repair_Clamp_Loader"/>
</dbReference>
<dbReference type="Gene3D" id="1.20.272.10">
    <property type="match status" value="1"/>
</dbReference>
<evidence type="ECO:0000256" key="4">
    <source>
        <dbReference type="ARBA" id="ARBA00022705"/>
    </source>
</evidence>
<evidence type="ECO:0000256" key="5">
    <source>
        <dbReference type="ARBA" id="ARBA00022723"/>
    </source>
</evidence>
<dbReference type="EMBL" id="LBYB01000005">
    <property type="protein sequence ID" value="KKR41969.1"/>
    <property type="molecule type" value="Genomic_DNA"/>
</dbReference>
<protein>
    <recommendedName>
        <fullName evidence="11">DNA polymerase III subunit gamma/tau</fullName>
        <ecNumber evidence="11">2.7.7.7</ecNumber>
    </recommendedName>
</protein>
<dbReference type="PANTHER" id="PTHR11669:SF0">
    <property type="entry name" value="PROTEIN STICHEL-LIKE 2"/>
    <property type="match status" value="1"/>
</dbReference>
<dbReference type="NCBIfam" id="TIGR02397">
    <property type="entry name" value="dnaX_nterm"/>
    <property type="match status" value="1"/>
</dbReference>
<dbReference type="PANTHER" id="PTHR11669">
    <property type="entry name" value="REPLICATION FACTOR C / DNA POLYMERASE III GAMMA-TAU SUBUNIT"/>
    <property type="match status" value="1"/>
</dbReference>
<keyword evidence="8 11" id="KW-0067">ATP-binding</keyword>
<dbReference type="Proteomes" id="UP000034881">
    <property type="component" value="Unassembled WGS sequence"/>
</dbReference>
<dbReference type="FunFam" id="1.10.8.60:FF:000013">
    <property type="entry name" value="DNA polymerase III subunit gamma/tau"/>
    <property type="match status" value="1"/>
</dbReference>
<dbReference type="SUPFAM" id="SSF52540">
    <property type="entry name" value="P-loop containing nucleoside triphosphate hydrolases"/>
    <property type="match status" value="1"/>
</dbReference>
<comment type="function">
    <text evidence="11">DNA polymerase III is a complex, multichain enzyme responsible for most of the replicative synthesis in bacteria. This DNA polymerase also exhibits 3' to 5' exonuclease activity.</text>
</comment>
<comment type="similarity">
    <text evidence="1 11">Belongs to the DnaX/STICHEL family.</text>
</comment>
<dbReference type="PATRIC" id="fig|1618431.3.peg.822"/>
<evidence type="ECO:0000256" key="6">
    <source>
        <dbReference type="ARBA" id="ARBA00022741"/>
    </source>
</evidence>
<evidence type="ECO:0000259" key="12">
    <source>
        <dbReference type="SMART" id="SM00382"/>
    </source>
</evidence>
<keyword evidence="3 11" id="KW-0548">Nucleotidyltransferase</keyword>
<dbReference type="InterPro" id="IPR022754">
    <property type="entry name" value="DNA_pol_III_gamma-3"/>
</dbReference>
<comment type="caution">
    <text evidence="13">The sequence shown here is derived from an EMBL/GenBank/DDBJ whole genome shotgun (WGS) entry which is preliminary data.</text>
</comment>
<dbReference type="EC" id="2.7.7.7" evidence="11"/>
<proteinExistence type="inferred from homology"/>
<dbReference type="GO" id="GO:0009360">
    <property type="term" value="C:DNA polymerase III complex"/>
    <property type="evidence" value="ECO:0007669"/>
    <property type="project" value="InterPro"/>
</dbReference>
<dbReference type="InterPro" id="IPR008921">
    <property type="entry name" value="DNA_pol3_clamp-load_cplx_C"/>
</dbReference>
<dbReference type="AlphaFoldDB" id="A0A0G0QNG0"/>
<dbReference type="FunFam" id="3.40.50.300:FF:000014">
    <property type="entry name" value="DNA polymerase III subunit gamma/tau"/>
    <property type="match status" value="1"/>
</dbReference>
<evidence type="ECO:0000256" key="8">
    <source>
        <dbReference type="ARBA" id="ARBA00022840"/>
    </source>
</evidence>
<evidence type="ECO:0000256" key="7">
    <source>
        <dbReference type="ARBA" id="ARBA00022833"/>
    </source>
</evidence>
<comment type="catalytic activity">
    <reaction evidence="10 11">
        <text>DNA(n) + a 2'-deoxyribonucleoside 5'-triphosphate = DNA(n+1) + diphosphate</text>
        <dbReference type="Rhea" id="RHEA:22508"/>
        <dbReference type="Rhea" id="RHEA-COMP:17339"/>
        <dbReference type="Rhea" id="RHEA-COMP:17340"/>
        <dbReference type="ChEBI" id="CHEBI:33019"/>
        <dbReference type="ChEBI" id="CHEBI:61560"/>
        <dbReference type="ChEBI" id="CHEBI:173112"/>
        <dbReference type="EC" id="2.7.7.7"/>
    </reaction>
</comment>
<keyword evidence="4 11" id="KW-0235">DNA replication</keyword>
<name>A0A0G0QNG0_9BACT</name>
<dbReference type="SUPFAM" id="SSF48019">
    <property type="entry name" value="post-AAA+ oligomerization domain-like"/>
    <property type="match status" value="1"/>
</dbReference>
<evidence type="ECO:0000313" key="13">
    <source>
        <dbReference type="EMBL" id="KKR41969.1"/>
    </source>
</evidence>
<evidence type="ECO:0000256" key="9">
    <source>
        <dbReference type="ARBA" id="ARBA00022932"/>
    </source>
</evidence>
<keyword evidence="7" id="KW-0862">Zinc</keyword>
<reference evidence="13 14" key="1">
    <citation type="journal article" date="2015" name="Nature">
        <title>rRNA introns, odd ribosomes, and small enigmatic genomes across a large radiation of phyla.</title>
        <authorList>
            <person name="Brown C.T."/>
            <person name="Hug L.A."/>
            <person name="Thomas B.C."/>
            <person name="Sharon I."/>
            <person name="Castelle C.J."/>
            <person name="Singh A."/>
            <person name="Wilkins M.J."/>
            <person name="Williams K.H."/>
            <person name="Banfield J.F."/>
        </authorList>
    </citation>
    <scope>NUCLEOTIDE SEQUENCE [LARGE SCALE GENOMIC DNA]</scope>
</reference>
<evidence type="ECO:0000256" key="10">
    <source>
        <dbReference type="ARBA" id="ARBA00049244"/>
    </source>
</evidence>
<evidence type="ECO:0000256" key="3">
    <source>
        <dbReference type="ARBA" id="ARBA00022695"/>
    </source>
</evidence>
<dbReference type="GO" id="GO:0003677">
    <property type="term" value="F:DNA binding"/>
    <property type="evidence" value="ECO:0007669"/>
    <property type="project" value="InterPro"/>
</dbReference>
<evidence type="ECO:0000256" key="11">
    <source>
        <dbReference type="RuleBase" id="RU364063"/>
    </source>
</evidence>
<organism evidence="13 14">
    <name type="scientific">Candidatus Daviesbacteria bacterium GW2011_GWC2_40_12</name>
    <dbReference type="NCBI Taxonomy" id="1618431"/>
    <lineage>
        <taxon>Bacteria</taxon>
        <taxon>Candidatus Daviesiibacteriota</taxon>
    </lineage>
</organism>
<gene>
    <name evidence="11" type="primary">dnaX</name>
    <name evidence="13" type="ORF">UT77_C0005G0084</name>
</gene>
<comment type="subunit">
    <text evidence="11">DNA polymerase III contains a core (composed of alpha, epsilon and theta chains) that associates with a tau subunit. This core dimerizes to form the POLIII' complex. PolIII' associates with the gamma complex (composed of gamma, delta, delta', psi and chi chains) and with the beta chain to form the complete DNA polymerase III complex.</text>
</comment>
<keyword evidence="6 11" id="KW-0547">Nucleotide-binding</keyword>
<keyword evidence="5" id="KW-0479">Metal-binding</keyword>
<dbReference type="GO" id="GO:0005524">
    <property type="term" value="F:ATP binding"/>
    <property type="evidence" value="ECO:0007669"/>
    <property type="project" value="UniProtKB-KW"/>
</dbReference>
<dbReference type="Pfam" id="PF22608">
    <property type="entry name" value="DNAX_ATPase_lid"/>
    <property type="match status" value="1"/>
</dbReference>
<evidence type="ECO:0000256" key="1">
    <source>
        <dbReference type="ARBA" id="ARBA00006360"/>
    </source>
</evidence>
<sequence length="552" mass="61260">MSNNFAFYLKYRPQVLDELIGQEAVKKTLLSSFQNNKLSHAYLFVGPRGTGKTSTARILAKMVNCEMAFSDLPLAVGNEKANSQKLTASSEIPCNKCATCLSITDGSNMDLIEIDAASNRGIEDIRSLRDKIKLSPTTGKKKVYIIDEVHMLTPEAFNALLKTLEEPPAHALFVLATTEASKLPQTILSRVQRLDFKLAESQELEEALKKIIKSEKVEIDEEALKIIAKKAEGSFRDGVKLLDQLASMGEKITVKFVSDNFRSSQFENILDLIKNLKNKNVSGGLLSIGRQIESGVDIKQLLLSLMDILRSLVLIKNGVGKQLVKGLTQDKYTELETLAEGFENHDLIKDLDILQHALEKLKFTSIPSLPLELGVVEMCNSKNKPLDYFPLEKKLRDSSPAKPVQNDNIEAAANEPKAQDSNTLSADEVPAVDTADSDILKLKEKWTFVLETVRSFNFSLEALLRVINIKECTPTSVVLEVPYSFHQRILEAPKNRDLIEGVFSDILGRSIRISTKLGSRLPKTEDVANIEVAQDDEIIKAAAEIFNSDSIN</sequence>
<accession>A0A0G0QNG0</accession>
<feature type="domain" description="AAA+ ATPase" evidence="12">
    <location>
        <begin position="38"/>
        <end position="204"/>
    </location>
</feature>
<keyword evidence="2 11" id="KW-0808">Transferase</keyword>
<dbReference type="Pfam" id="PF12169">
    <property type="entry name" value="DNA_pol3_gamma3"/>
    <property type="match status" value="1"/>
</dbReference>
<dbReference type="NCBIfam" id="NF004046">
    <property type="entry name" value="PRK05563.1"/>
    <property type="match status" value="1"/>
</dbReference>
<dbReference type="Gene3D" id="1.10.8.60">
    <property type="match status" value="1"/>
</dbReference>
<dbReference type="Pfam" id="PF13177">
    <property type="entry name" value="DNA_pol3_delta2"/>
    <property type="match status" value="1"/>
</dbReference>
<dbReference type="CDD" id="cd18137">
    <property type="entry name" value="HLD_clamp_pol_III_gamma_tau"/>
    <property type="match status" value="1"/>
</dbReference>
<dbReference type="GO" id="GO:0046872">
    <property type="term" value="F:metal ion binding"/>
    <property type="evidence" value="ECO:0007669"/>
    <property type="project" value="UniProtKB-KW"/>
</dbReference>
<dbReference type="InterPro" id="IPR012763">
    <property type="entry name" value="DNA_pol_III_sug/sutau_N"/>
</dbReference>
<dbReference type="InterPro" id="IPR045085">
    <property type="entry name" value="HLD_clamp_pol_III_gamma_tau"/>
</dbReference>
<keyword evidence="9 11" id="KW-0239">DNA-directed DNA polymerase</keyword>
<dbReference type="InterPro" id="IPR027417">
    <property type="entry name" value="P-loop_NTPase"/>
</dbReference>
<dbReference type="GO" id="GO:0006261">
    <property type="term" value="P:DNA-templated DNA replication"/>
    <property type="evidence" value="ECO:0007669"/>
    <property type="project" value="TreeGrafter"/>
</dbReference>
<dbReference type="CDD" id="cd00009">
    <property type="entry name" value="AAA"/>
    <property type="match status" value="1"/>
</dbReference>
<evidence type="ECO:0000256" key="2">
    <source>
        <dbReference type="ARBA" id="ARBA00022679"/>
    </source>
</evidence>